<feature type="compositionally biased region" description="Basic and acidic residues" evidence="1">
    <location>
        <begin position="1"/>
        <end position="15"/>
    </location>
</feature>
<feature type="region of interest" description="Disordered" evidence="1">
    <location>
        <begin position="1"/>
        <end position="44"/>
    </location>
</feature>
<name>A0A8J3LPF0_9ACTN</name>
<dbReference type="RefSeq" id="WP_166384557.1">
    <property type="nucleotide sequence ID" value="NZ_BAAATT010000025.1"/>
</dbReference>
<dbReference type="Proteomes" id="UP000660339">
    <property type="component" value="Unassembled WGS sequence"/>
</dbReference>
<dbReference type="AlphaFoldDB" id="A0A8J3LPF0"/>
<dbReference type="EMBL" id="BONJ01000047">
    <property type="protein sequence ID" value="GIG19026.1"/>
    <property type="molecule type" value="Genomic_DNA"/>
</dbReference>
<gene>
    <name evidence="2" type="ORF">Cme02nite_73580</name>
</gene>
<evidence type="ECO:0000313" key="3">
    <source>
        <dbReference type="Proteomes" id="UP000660339"/>
    </source>
</evidence>
<keyword evidence="3" id="KW-1185">Reference proteome</keyword>
<evidence type="ECO:0000313" key="2">
    <source>
        <dbReference type="EMBL" id="GIG19026.1"/>
    </source>
</evidence>
<feature type="compositionally biased region" description="Basic and acidic residues" evidence="1">
    <location>
        <begin position="27"/>
        <end position="36"/>
    </location>
</feature>
<proteinExistence type="predicted"/>
<accession>A0A8J3LPF0</accession>
<organism evidence="2 3">
    <name type="scientific">Catellatospora methionotrophica</name>
    <dbReference type="NCBI Taxonomy" id="121620"/>
    <lineage>
        <taxon>Bacteria</taxon>
        <taxon>Bacillati</taxon>
        <taxon>Actinomycetota</taxon>
        <taxon>Actinomycetes</taxon>
        <taxon>Micromonosporales</taxon>
        <taxon>Micromonosporaceae</taxon>
        <taxon>Catellatospora</taxon>
    </lineage>
</organism>
<reference evidence="2" key="1">
    <citation type="submission" date="2021-01" db="EMBL/GenBank/DDBJ databases">
        <title>Whole genome shotgun sequence of Catellatospora methionotrophica NBRC 14553.</title>
        <authorList>
            <person name="Komaki H."/>
            <person name="Tamura T."/>
        </authorList>
    </citation>
    <scope>NUCLEOTIDE SEQUENCE</scope>
    <source>
        <strain evidence="2">NBRC 14553</strain>
    </source>
</reference>
<sequence length="56" mass="6617">MRTAPEHPDTTETARRARFGTLPQQIRPEEMVEERPASTPADHTYNSDDWLVRYCW</sequence>
<comment type="caution">
    <text evidence="2">The sequence shown here is derived from an EMBL/GenBank/DDBJ whole genome shotgun (WGS) entry which is preliminary data.</text>
</comment>
<protein>
    <submittedName>
        <fullName evidence="2">Uncharacterized protein</fullName>
    </submittedName>
</protein>
<evidence type="ECO:0000256" key="1">
    <source>
        <dbReference type="SAM" id="MobiDB-lite"/>
    </source>
</evidence>